<reference evidence="8" key="1">
    <citation type="submission" date="2022-03" db="EMBL/GenBank/DDBJ databases">
        <authorList>
            <person name="Martin C."/>
        </authorList>
    </citation>
    <scope>NUCLEOTIDE SEQUENCE</scope>
</reference>
<evidence type="ECO:0000313" key="9">
    <source>
        <dbReference type="Proteomes" id="UP000749559"/>
    </source>
</evidence>
<comment type="caution">
    <text evidence="8">The sequence shown here is derived from an EMBL/GenBank/DDBJ whole genome shotgun (WGS) entry which is preliminary data.</text>
</comment>
<dbReference type="Gene3D" id="1.20.1070.10">
    <property type="entry name" value="Rhodopsin 7-helix transmembrane proteins"/>
    <property type="match status" value="1"/>
</dbReference>
<feature type="transmembrane region" description="Helical" evidence="6">
    <location>
        <begin position="90"/>
        <end position="117"/>
    </location>
</feature>
<proteinExistence type="predicted"/>
<feature type="compositionally biased region" description="Basic and acidic residues" evidence="5">
    <location>
        <begin position="212"/>
        <end position="222"/>
    </location>
</feature>
<keyword evidence="9" id="KW-1185">Reference proteome</keyword>
<evidence type="ECO:0000259" key="7">
    <source>
        <dbReference type="PROSITE" id="PS50261"/>
    </source>
</evidence>
<feature type="transmembrane region" description="Helical" evidence="6">
    <location>
        <begin position="39"/>
        <end position="64"/>
    </location>
</feature>
<gene>
    <name evidence="8" type="ORF">OFUS_LOCUS19258</name>
</gene>
<evidence type="ECO:0000256" key="3">
    <source>
        <dbReference type="ARBA" id="ARBA00022989"/>
    </source>
</evidence>
<feature type="transmembrane region" description="Helical" evidence="6">
    <location>
        <begin position="137"/>
        <end position="157"/>
    </location>
</feature>
<accession>A0A8S4PP73</accession>
<dbReference type="Pfam" id="PF00002">
    <property type="entry name" value="7tm_2"/>
    <property type="match status" value="1"/>
</dbReference>
<keyword evidence="4 6" id="KW-0472">Membrane</keyword>
<feature type="domain" description="G-protein coupled receptors family 2 profile 2" evidence="7">
    <location>
        <begin position="1"/>
        <end position="184"/>
    </location>
</feature>
<dbReference type="InterPro" id="IPR053231">
    <property type="entry name" value="GPCR_LN-TM7"/>
</dbReference>
<feature type="transmembrane region" description="Helical" evidence="6">
    <location>
        <begin position="163"/>
        <end position="182"/>
    </location>
</feature>
<evidence type="ECO:0000256" key="6">
    <source>
        <dbReference type="SAM" id="Phobius"/>
    </source>
</evidence>
<feature type="region of interest" description="Disordered" evidence="5">
    <location>
        <begin position="195"/>
        <end position="239"/>
    </location>
</feature>
<comment type="subcellular location">
    <subcellularLocation>
        <location evidence="1">Membrane</location>
        <topology evidence="1">Multi-pass membrane protein</topology>
    </subcellularLocation>
</comment>
<evidence type="ECO:0000256" key="5">
    <source>
        <dbReference type="SAM" id="MobiDB-lite"/>
    </source>
</evidence>
<dbReference type="GO" id="GO:0004930">
    <property type="term" value="F:G protein-coupled receptor activity"/>
    <property type="evidence" value="ECO:0007669"/>
    <property type="project" value="InterPro"/>
</dbReference>
<dbReference type="PROSITE" id="PS50261">
    <property type="entry name" value="G_PROTEIN_RECEP_F2_4"/>
    <property type="match status" value="1"/>
</dbReference>
<dbReference type="EMBL" id="CAIIXF020000009">
    <property type="protein sequence ID" value="CAH1794587.1"/>
    <property type="molecule type" value="Genomic_DNA"/>
</dbReference>
<keyword evidence="3 6" id="KW-1133">Transmembrane helix</keyword>
<dbReference type="OrthoDB" id="6134459at2759"/>
<feature type="compositionally biased region" description="Basic and acidic residues" evidence="5">
    <location>
        <begin position="230"/>
        <end position="239"/>
    </location>
</feature>
<name>A0A8S4PP73_OWEFU</name>
<dbReference type="PANTHER" id="PTHR45902:SF4">
    <property type="entry name" value="G-PROTEIN COUPLED RECEPTORS FAMILY 2 PROFILE 2 DOMAIN-CONTAINING PROTEIN"/>
    <property type="match status" value="1"/>
</dbReference>
<dbReference type="GO" id="GO:0016020">
    <property type="term" value="C:membrane"/>
    <property type="evidence" value="ECO:0007669"/>
    <property type="project" value="UniProtKB-SubCell"/>
</dbReference>
<evidence type="ECO:0000256" key="1">
    <source>
        <dbReference type="ARBA" id="ARBA00004141"/>
    </source>
</evidence>
<organism evidence="8 9">
    <name type="scientific">Owenia fusiformis</name>
    <name type="common">Polychaete worm</name>
    <dbReference type="NCBI Taxonomy" id="6347"/>
    <lineage>
        <taxon>Eukaryota</taxon>
        <taxon>Metazoa</taxon>
        <taxon>Spiralia</taxon>
        <taxon>Lophotrochozoa</taxon>
        <taxon>Annelida</taxon>
        <taxon>Polychaeta</taxon>
        <taxon>Sedentaria</taxon>
        <taxon>Canalipalpata</taxon>
        <taxon>Sabellida</taxon>
        <taxon>Oweniida</taxon>
        <taxon>Oweniidae</taxon>
        <taxon>Owenia</taxon>
    </lineage>
</organism>
<protein>
    <recommendedName>
        <fullName evidence="7">G-protein coupled receptors family 2 profile 2 domain-containing protein</fullName>
    </recommendedName>
</protein>
<dbReference type="AlphaFoldDB" id="A0A8S4PP73"/>
<dbReference type="InterPro" id="IPR000832">
    <property type="entry name" value="GPCR_2_secretin-like"/>
</dbReference>
<feature type="transmembrane region" description="Helical" evidence="6">
    <location>
        <begin position="6"/>
        <end position="27"/>
    </location>
</feature>
<sequence length="239" mass="27105">MAVLIHLCYLATFTWTVIIAHDMYIILGSSSITKSSDRGSSLLVIHCFIAWGLPLVVVAIALIFNFTNVSPDFNPRYGDSVCWISRRIPLLVFFALPMGLAVLVNLFYFIATAISLWRAMSIRAETTSQNKQYPFGIYVKLFCLMGFTWIFGFTASYHVVLSYIFIVLNASQGVFIFIAFVLRKAVWKSFIGKKSKKTSSPSTQQTLANVSESEKRIENETKKNKRDKYKRSENDMSVV</sequence>
<dbReference type="PANTHER" id="PTHR45902">
    <property type="entry name" value="LATROPHILIN RECEPTOR-LIKE PROTEIN A"/>
    <property type="match status" value="1"/>
</dbReference>
<keyword evidence="2 6" id="KW-0812">Transmembrane</keyword>
<evidence type="ECO:0000256" key="2">
    <source>
        <dbReference type="ARBA" id="ARBA00022692"/>
    </source>
</evidence>
<dbReference type="InterPro" id="IPR017981">
    <property type="entry name" value="GPCR_2-like_7TM"/>
</dbReference>
<dbReference type="Proteomes" id="UP000749559">
    <property type="component" value="Unassembled WGS sequence"/>
</dbReference>
<dbReference type="CDD" id="cd15039">
    <property type="entry name" value="7tmB3_Methuselah-like"/>
    <property type="match status" value="1"/>
</dbReference>
<evidence type="ECO:0000313" key="8">
    <source>
        <dbReference type="EMBL" id="CAH1794587.1"/>
    </source>
</evidence>
<evidence type="ECO:0000256" key="4">
    <source>
        <dbReference type="ARBA" id="ARBA00023136"/>
    </source>
</evidence>
<dbReference type="GO" id="GO:0007166">
    <property type="term" value="P:cell surface receptor signaling pathway"/>
    <property type="evidence" value="ECO:0007669"/>
    <property type="project" value="InterPro"/>
</dbReference>